<organism evidence="1 2">
    <name type="scientific">Podiceps cristatus</name>
    <name type="common">Great crested grebe</name>
    <dbReference type="NCBI Taxonomy" id="345573"/>
    <lineage>
        <taxon>Eukaryota</taxon>
        <taxon>Metazoa</taxon>
        <taxon>Chordata</taxon>
        <taxon>Craniata</taxon>
        <taxon>Vertebrata</taxon>
        <taxon>Euteleostomi</taxon>
        <taxon>Archelosauria</taxon>
        <taxon>Archosauria</taxon>
        <taxon>Dinosauria</taxon>
        <taxon>Saurischia</taxon>
        <taxon>Theropoda</taxon>
        <taxon>Coelurosauria</taxon>
        <taxon>Aves</taxon>
        <taxon>Neognathae</taxon>
        <taxon>Neoaves</taxon>
        <taxon>Mirandornithes</taxon>
        <taxon>Podicipediformes</taxon>
        <taxon>Podicipedidae</taxon>
        <taxon>Podiceps</taxon>
    </lineage>
</organism>
<name>A0A094NS37_PODCR</name>
<proteinExistence type="predicted"/>
<reference evidence="1 2" key="1">
    <citation type="submission" date="2014-04" db="EMBL/GenBank/DDBJ databases">
        <title>Genome evolution of avian class.</title>
        <authorList>
            <person name="Zhang G."/>
            <person name="Li C."/>
        </authorList>
    </citation>
    <scope>NUCLEOTIDE SEQUENCE [LARGE SCALE GENOMIC DNA]</scope>
    <source>
        <strain evidence="1">BGI_N338</strain>
    </source>
</reference>
<dbReference type="OrthoDB" id="9334385at2759"/>
<dbReference type="Proteomes" id="UP000053854">
    <property type="component" value="Unassembled WGS sequence"/>
</dbReference>
<protein>
    <submittedName>
        <fullName evidence="1">Uncharacterized protein</fullName>
    </submittedName>
</protein>
<feature type="non-terminal residue" evidence="1">
    <location>
        <position position="1"/>
    </location>
</feature>
<evidence type="ECO:0000313" key="2">
    <source>
        <dbReference type="Proteomes" id="UP000053854"/>
    </source>
</evidence>
<keyword evidence="2" id="KW-1185">Reference proteome</keyword>
<evidence type="ECO:0000313" key="1">
    <source>
        <dbReference type="EMBL" id="KFZ69186.1"/>
    </source>
</evidence>
<dbReference type="EMBL" id="KL288648">
    <property type="protein sequence ID" value="KFZ69186.1"/>
    <property type="molecule type" value="Genomic_DNA"/>
</dbReference>
<accession>A0A094NS37</accession>
<dbReference type="AlphaFoldDB" id="A0A094NS37"/>
<feature type="non-terminal residue" evidence="1">
    <location>
        <position position="40"/>
    </location>
</feature>
<sequence length="40" mass="4568">CDYRNVGNTFPRLLNSKVEQKEDTGGHTPFSVIFLAQEKK</sequence>
<gene>
    <name evidence="1" type="ORF">N338_10102</name>
</gene>